<keyword evidence="2" id="KW-0614">Plasmid</keyword>
<proteinExistence type="predicted"/>
<evidence type="ECO:0000256" key="1">
    <source>
        <dbReference type="SAM" id="MobiDB-lite"/>
    </source>
</evidence>
<dbReference type="EMBL" id="CP003363">
    <property type="protein sequence ID" value="AGB50620.1"/>
    <property type="molecule type" value="Genomic_DNA"/>
</dbReference>
<evidence type="ECO:0000313" key="3">
    <source>
        <dbReference type="Proteomes" id="UP000010866"/>
    </source>
</evidence>
<sequence>MDTNNLLETRIAGPHEIYARWNFDKVTFDRRDGTLESDALRYISLKDFKLSQIKHSKDFFELLPAEPFFPLLAKIIGIKKGIFFSSEQYAKIRLHLLNNKLINYKWIDFQKYDGSVYNSTPYFLNALGKYYYQHTFILSADTTAKGFYRSCVISNKDCSVRHIYHLEKFYKNNGHEVVVGKYPFDLIIDNKHAFILTEMHENSIGIEMRLSEAIFQSIKNGINLYLPSMTSEHRRRVCGIMAGLLFEYKLEKYAFVSYLESEICSDLKINNWSYFLTNSKEHGRTPIFQDPLEFPKISLTSDKIIGTQLTNIHEKIQEKNKISFFYSLRYINGMNNKEICPGVKATIGYGQIQNLWKDMANGADVLITGKVRSTLLDNIHVPPRMMIIDSFNLEENQIQGKYDSFEDDERSVMTATQVYRVFEKKNVEMIMLPRNHAKAILKGYKFLVHSMTTTHYMGNNRESFILIDFFDHPRKEEIHQSLLKMLIAFGHDSPKEFIPELAKVREMFQDKIRIFAHFSGTETVNWVYYKELIRYSNREKVCILTSHVDMKGLVKNAELIRIQGTSRFANHNSLMLANCPVMKERMWHPRMVYNKRFVGAGSWDFAQITDQKELQVICIMPEYSSFYEKSSQKSQDNLIGFNRGSSHTVTNHGTTRENRIQNRAQKRL</sequence>
<gene>
    <name evidence="2" type="ordered locus">Metho_2480</name>
</gene>
<dbReference type="RefSeq" id="WP_015313752.1">
    <property type="nucleotide sequence ID" value="NC_019972.1"/>
</dbReference>
<keyword evidence="3" id="KW-1185">Reference proteome</keyword>
<evidence type="ECO:0000313" key="2">
    <source>
        <dbReference type="EMBL" id="AGB50620.1"/>
    </source>
</evidence>
<organism evidence="2 3">
    <name type="scientific">Methanomethylovorans hollandica (strain DSM 15978 / NBRC 107637 / DMS1)</name>
    <dbReference type="NCBI Taxonomy" id="867904"/>
    <lineage>
        <taxon>Archaea</taxon>
        <taxon>Methanobacteriati</taxon>
        <taxon>Methanobacteriota</taxon>
        <taxon>Stenosarchaea group</taxon>
        <taxon>Methanomicrobia</taxon>
        <taxon>Methanosarcinales</taxon>
        <taxon>Methanosarcinaceae</taxon>
        <taxon>Methanomethylovorans</taxon>
    </lineage>
</organism>
<dbReference type="OrthoDB" id="142700at2157"/>
<dbReference type="KEGG" id="mhz:Metho_2480"/>
<accession>L0L0Z1</accession>
<dbReference type="AlphaFoldDB" id="L0L0Z1"/>
<dbReference type="GeneID" id="14401442"/>
<dbReference type="Proteomes" id="UP000010866">
    <property type="component" value="Plasmid pMETHO01"/>
</dbReference>
<protein>
    <submittedName>
        <fullName evidence="2">Uncharacterized protein</fullName>
    </submittedName>
</protein>
<dbReference type="HOGENOM" id="CLU_448071_0_0_2"/>
<feature type="region of interest" description="Disordered" evidence="1">
    <location>
        <begin position="637"/>
        <end position="668"/>
    </location>
</feature>
<name>L0L0Z1_METHD</name>
<geneLocation type="plasmid" evidence="2 3">
    <name>pMETHO01</name>
</geneLocation>
<feature type="compositionally biased region" description="Polar residues" evidence="1">
    <location>
        <begin position="637"/>
        <end position="653"/>
    </location>
</feature>
<reference evidence="3" key="1">
    <citation type="submission" date="2012-02" db="EMBL/GenBank/DDBJ databases">
        <title>Complete sequence of plasmid of Methanomethylovorans hollandica DSM 15978.</title>
        <authorList>
            <person name="Lucas S."/>
            <person name="Copeland A."/>
            <person name="Lapidus A."/>
            <person name="Glavina del Rio T."/>
            <person name="Dalin E."/>
            <person name="Tice H."/>
            <person name="Bruce D."/>
            <person name="Goodwin L."/>
            <person name="Pitluck S."/>
            <person name="Peters L."/>
            <person name="Mikhailova N."/>
            <person name="Held B."/>
            <person name="Kyrpides N."/>
            <person name="Mavromatis K."/>
            <person name="Ivanova N."/>
            <person name="Brettin T."/>
            <person name="Detter J.C."/>
            <person name="Han C."/>
            <person name="Larimer F."/>
            <person name="Land M."/>
            <person name="Hauser L."/>
            <person name="Markowitz V."/>
            <person name="Cheng J.-F."/>
            <person name="Hugenholtz P."/>
            <person name="Woyke T."/>
            <person name="Wu D."/>
            <person name="Spring S."/>
            <person name="Schroeder M."/>
            <person name="Brambilla E."/>
            <person name="Klenk H.-P."/>
            <person name="Eisen J.A."/>
        </authorList>
    </citation>
    <scope>NUCLEOTIDE SEQUENCE [LARGE SCALE GENOMIC DNA]</scope>
    <source>
        <strain evidence="3">DSM 15978 / NBRC 107637 / DMS1</strain>
        <plasmid evidence="3">Plasmid pMETHO01</plasmid>
    </source>
</reference>